<comment type="caution">
    <text evidence="3">The sequence shown here is derived from an EMBL/GenBank/DDBJ whole genome shotgun (WGS) entry which is preliminary data.</text>
</comment>
<feature type="compositionally biased region" description="Polar residues" evidence="1">
    <location>
        <begin position="66"/>
        <end position="84"/>
    </location>
</feature>
<dbReference type="GO" id="GO:0003924">
    <property type="term" value="F:GTPase activity"/>
    <property type="evidence" value="ECO:0007669"/>
    <property type="project" value="TreeGrafter"/>
</dbReference>
<name>A0AAN8D5B7_CHAGU</name>
<evidence type="ECO:0000313" key="3">
    <source>
        <dbReference type="EMBL" id="KAK5914073.1"/>
    </source>
</evidence>
<dbReference type="Gene3D" id="3.40.50.300">
    <property type="entry name" value="P-loop containing nucleotide triphosphate hydrolases"/>
    <property type="match status" value="1"/>
</dbReference>
<feature type="region of interest" description="Disordered" evidence="1">
    <location>
        <begin position="62"/>
        <end position="109"/>
    </location>
</feature>
<feature type="domain" description="Dynamin N-terminal" evidence="2">
    <location>
        <begin position="161"/>
        <end position="387"/>
    </location>
</feature>
<keyword evidence="4" id="KW-1185">Reference proteome</keyword>
<organism evidence="3 4">
    <name type="scientific">Champsocephalus gunnari</name>
    <name type="common">Mackerel icefish</name>
    <dbReference type="NCBI Taxonomy" id="52237"/>
    <lineage>
        <taxon>Eukaryota</taxon>
        <taxon>Metazoa</taxon>
        <taxon>Chordata</taxon>
        <taxon>Craniata</taxon>
        <taxon>Vertebrata</taxon>
        <taxon>Euteleostomi</taxon>
        <taxon>Actinopterygii</taxon>
        <taxon>Neopterygii</taxon>
        <taxon>Teleostei</taxon>
        <taxon>Neoteleostei</taxon>
        <taxon>Acanthomorphata</taxon>
        <taxon>Eupercaria</taxon>
        <taxon>Perciformes</taxon>
        <taxon>Notothenioidei</taxon>
        <taxon>Channichthyidae</taxon>
        <taxon>Champsocephalus</taxon>
    </lineage>
</organism>
<dbReference type="Pfam" id="PF00350">
    <property type="entry name" value="Dynamin_N"/>
    <property type="match status" value="1"/>
</dbReference>
<feature type="compositionally biased region" description="Basic and acidic residues" evidence="1">
    <location>
        <begin position="85"/>
        <end position="95"/>
    </location>
</feature>
<accession>A0AAN8D5B7</accession>
<gene>
    <name evidence="3" type="ORF">CgunFtcFv8_008539</name>
</gene>
<evidence type="ECO:0000256" key="1">
    <source>
        <dbReference type="SAM" id="MobiDB-lite"/>
    </source>
</evidence>
<evidence type="ECO:0000259" key="2">
    <source>
        <dbReference type="Pfam" id="PF00350"/>
    </source>
</evidence>
<dbReference type="PANTHER" id="PTHR47308">
    <property type="entry name" value="NUCLEAR GTPASE SLIP-GC"/>
    <property type="match status" value="1"/>
</dbReference>
<reference evidence="3 4" key="1">
    <citation type="journal article" date="2023" name="Mol. Biol. Evol.">
        <title>Genomics of Secondarily Temperate Adaptation in the Only Non-Antarctic Icefish.</title>
        <authorList>
            <person name="Rivera-Colon A.G."/>
            <person name="Rayamajhi N."/>
            <person name="Minhas B.F."/>
            <person name="Madrigal G."/>
            <person name="Bilyk K.T."/>
            <person name="Yoon V."/>
            <person name="Hune M."/>
            <person name="Gregory S."/>
            <person name="Cheng C.H.C."/>
            <person name="Catchen J.M."/>
        </authorList>
    </citation>
    <scope>NUCLEOTIDE SEQUENCE [LARGE SCALE GENOMIC DNA]</scope>
    <source>
        <tissue evidence="3">White muscle</tissue>
    </source>
</reference>
<dbReference type="PANTHER" id="PTHR47308:SF1">
    <property type="entry name" value="NUCLEAR GTPASE SLIP-GC"/>
    <property type="match status" value="1"/>
</dbReference>
<dbReference type="EMBL" id="JAURVH010001527">
    <property type="protein sequence ID" value="KAK5914073.1"/>
    <property type="molecule type" value="Genomic_DNA"/>
</dbReference>
<dbReference type="InterPro" id="IPR053082">
    <property type="entry name" value="Nuclear_GTPase_SLIP-GC"/>
</dbReference>
<dbReference type="SUPFAM" id="SSF52540">
    <property type="entry name" value="P-loop containing nucleoside triphosphate hydrolases"/>
    <property type="match status" value="1"/>
</dbReference>
<sequence>MDDFVCNKLTEWKLSKWIQIFKDQGVDKESLYCLEDQEILALIPFVGPRSKFKKKLRELIKEEQNTTDPETSDSSVEVRPSTSKTNDKGKRRLDLQGESSQSPARKQPRVDIVTQREKVILSKVKKIMTGVDQQLPNQDDKLNRFLKNKINTLETDKREVIGVFGRTGAGKSSLINAVIGEQGLLPSGDISACTSVMIKVEANMLNPKYEAEIEFITKEEWKEELWTLFNFLGDNEDQKKDEDYKDSVEMLSILYGEEWRNKSTENLMDKKYFREIPEFLNSESKTLRCDTAKELSAKLVKYTQNESKVEDAKDVKRLYWPLVKCVTVRVPKNDFLQHVTLVDLPGNGDRNKSRDRMWKKIIGSCSTVWIVAEIKRAAADKESWEILEESYSLMGNGGECQQIHFICTMSDHIGGSDDQSAAGVRALILKRNNQAKRDVRAEFRKLKEVKKQLSEECFKVFTVSSEEFLRRKSLNPDDTEIPRLQKILQDLNDCHSETLNYVSGARGILSLIQGASIREGADIKMAVSIELEGKLSLELDKVRKPMEETLTAFEKCLSEGVEKSKGSCEEDLKSVLNPKTKKDVSEQLELVNKHYNEMT</sequence>
<dbReference type="Proteomes" id="UP001331515">
    <property type="component" value="Unassembled WGS sequence"/>
</dbReference>
<dbReference type="InterPro" id="IPR045063">
    <property type="entry name" value="Dynamin_N"/>
</dbReference>
<dbReference type="AlphaFoldDB" id="A0AAN8D5B7"/>
<dbReference type="Gene3D" id="1.10.150.50">
    <property type="entry name" value="Transcription Factor, Ets-1"/>
    <property type="match status" value="1"/>
</dbReference>
<proteinExistence type="predicted"/>
<dbReference type="InterPro" id="IPR013761">
    <property type="entry name" value="SAM/pointed_sf"/>
</dbReference>
<evidence type="ECO:0000313" key="4">
    <source>
        <dbReference type="Proteomes" id="UP001331515"/>
    </source>
</evidence>
<protein>
    <recommendedName>
        <fullName evidence="2">Dynamin N-terminal domain-containing protein</fullName>
    </recommendedName>
</protein>
<dbReference type="InterPro" id="IPR027417">
    <property type="entry name" value="P-loop_NTPase"/>
</dbReference>